<dbReference type="InterPro" id="IPR050523">
    <property type="entry name" value="AKR_Detox_Biosynth"/>
</dbReference>
<dbReference type="RefSeq" id="WP_008991920.1">
    <property type="nucleotide sequence ID" value="NZ_AMSG01000014.1"/>
</dbReference>
<dbReference type="OrthoDB" id="9773828at2"/>
<dbReference type="SUPFAM" id="SSF51430">
    <property type="entry name" value="NAD(P)-linked oxidoreductase"/>
    <property type="match status" value="1"/>
</dbReference>
<evidence type="ECO:0000313" key="3">
    <source>
        <dbReference type="EMBL" id="EKF54839.1"/>
    </source>
</evidence>
<proteinExistence type="predicted"/>
<comment type="caution">
    <text evidence="3">The sequence shown here is derived from an EMBL/GenBank/DDBJ whole genome shotgun (WGS) entry which is preliminary data.</text>
</comment>
<evidence type="ECO:0000313" key="4">
    <source>
        <dbReference type="Proteomes" id="UP000007364"/>
    </source>
</evidence>
<feature type="domain" description="NADP-dependent oxidoreductase" evidence="2">
    <location>
        <begin position="15"/>
        <end position="338"/>
    </location>
</feature>
<dbReference type="PATRIC" id="fig|555500.3.peg.2145"/>
<protein>
    <submittedName>
        <fullName evidence="3">Aldo/keto reductase</fullName>
    </submittedName>
</protein>
<gene>
    <name evidence="3" type="ORF">I215_10390</name>
</gene>
<evidence type="ECO:0000256" key="1">
    <source>
        <dbReference type="ARBA" id="ARBA00023002"/>
    </source>
</evidence>
<dbReference type="InterPro" id="IPR036812">
    <property type="entry name" value="NAD(P)_OxRdtase_dom_sf"/>
</dbReference>
<dbReference type="PANTHER" id="PTHR43364:SF4">
    <property type="entry name" value="NAD(P)-LINKED OXIDOREDUCTASE SUPERFAMILY PROTEIN"/>
    <property type="match status" value="1"/>
</dbReference>
<name>K2PTE1_9FLAO</name>
<dbReference type="CDD" id="cd19094">
    <property type="entry name" value="AKR_Tas-like"/>
    <property type="match status" value="1"/>
</dbReference>
<dbReference type="PANTHER" id="PTHR43364">
    <property type="entry name" value="NADH-SPECIFIC METHYLGLYOXAL REDUCTASE-RELATED"/>
    <property type="match status" value="1"/>
</dbReference>
<organism evidence="3 4">
    <name type="scientific">Galbibacter marinus</name>
    <dbReference type="NCBI Taxonomy" id="555500"/>
    <lineage>
        <taxon>Bacteria</taxon>
        <taxon>Pseudomonadati</taxon>
        <taxon>Bacteroidota</taxon>
        <taxon>Flavobacteriia</taxon>
        <taxon>Flavobacteriales</taxon>
        <taxon>Flavobacteriaceae</taxon>
        <taxon>Galbibacter</taxon>
    </lineage>
</organism>
<dbReference type="GO" id="GO:0016491">
    <property type="term" value="F:oxidoreductase activity"/>
    <property type="evidence" value="ECO:0007669"/>
    <property type="project" value="UniProtKB-KW"/>
</dbReference>
<accession>K2PTE1</accession>
<sequence length="346" mass="39317">MKYTTLPNTKIKISKICLGTMTWGEQNTESEGYQQMDYALDAGVNFFDTAELYPIPKNPKTQGATEIYIGNWFKKTGNRDKVVLASKVAGPPEFNPHEIREGGFGKCAIEDALNTSLKRLQTDYIDLYQLHWPDRPSNYFGKRGFQAKTDNQWEDNIRQTLESLKDFVDQGKIRHIGLSNDVPWSVMRFLEESKYQGLPRIATVQNPYNLLNRTYEAGLAEISLRENVGLLPYSPLAFGRLSDKFLNGQDISQSRINLYPEMRRYNKENALKATQRYYALAKDNNMSLATMSLAFLHQQDFVCSTIIGATQLGQLKENIASIDTVLDEGIINQINKIHESIPNPAP</sequence>
<dbReference type="EMBL" id="AMSG01000014">
    <property type="protein sequence ID" value="EKF54839.1"/>
    <property type="molecule type" value="Genomic_DNA"/>
</dbReference>
<reference evidence="3 4" key="1">
    <citation type="journal article" date="2012" name="J. Bacteriol.">
        <title>Genome Sequence of Galbibacter marinum Type Strain ck-I2-15.</title>
        <authorList>
            <person name="Lai Q."/>
            <person name="Li C."/>
            <person name="Shao Z."/>
        </authorList>
    </citation>
    <scope>NUCLEOTIDE SEQUENCE [LARGE SCALE GENOMIC DNA]</scope>
    <source>
        <strain evidence="4">ck-I2-15</strain>
    </source>
</reference>
<keyword evidence="4" id="KW-1185">Reference proteome</keyword>
<keyword evidence="1" id="KW-0560">Oxidoreductase</keyword>
<evidence type="ECO:0000259" key="2">
    <source>
        <dbReference type="Pfam" id="PF00248"/>
    </source>
</evidence>
<dbReference type="AlphaFoldDB" id="K2PTE1"/>
<dbReference type="Proteomes" id="UP000007364">
    <property type="component" value="Unassembled WGS sequence"/>
</dbReference>
<dbReference type="Gene3D" id="3.20.20.100">
    <property type="entry name" value="NADP-dependent oxidoreductase domain"/>
    <property type="match status" value="1"/>
</dbReference>
<dbReference type="eggNOG" id="COG0667">
    <property type="taxonomic scope" value="Bacteria"/>
</dbReference>
<dbReference type="Pfam" id="PF00248">
    <property type="entry name" value="Aldo_ket_red"/>
    <property type="match status" value="1"/>
</dbReference>
<dbReference type="InterPro" id="IPR023210">
    <property type="entry name" value="NADP_OxRdtase_dom"/>
</dbReference>
<dbReference type="STRING" id="555500.I215_10390"/>